<organism evidence="1 2">
    <name type="scientific">Sulfuriferula multivorans</name>
    <dbReference type="NCBI Taxonomy" id="1559896"/>
    <lineage>
        <taxon>Bacteria</taxon>
        <taxon>Pseudomonadati</taxon>
        <taxon>Pseudomonadota</taxon>
        <taxon>Betaproteobacteria</taxon>
        <taxon>Nitrosomonadales</taxon>
        <taxon>Sulfuricellaceae</taxon>
        <taxon>Sulfuriferula</taxon>
    </lineage>
</organism>
<dbReference type="Proteomes" id="UP000286806">
    <property type="component" value="Unassembled WGS sequence"/>
</dbReference>
<name>A0A401JAW8_9PROT</name>
<comment type="caution">
    <text evidence="1">The sequence shown here is derived from an EMBL/GenBank/DDBJ whole genome shotgun (WGS) entry which is preliminary data.</text>
</comment>
<keyword evidence="2" id="KW-1185">Reference proteome</keyword>
<evidence type="ECO:0000313" key="2">
    <source>
        <dbReference type="Proteomes" id="UP000286806"/>
    </source>
</evidence>
<evidence type="ECO:0000313" key="1">
    <source>
        <dbReference type="EMBL" id="GBL44812.1"/>
    </source>
</evidence>
<dbReference type="OrthoDB" id="1443063at2"/>
<proteinExistence type="predicted"/>
<dbReference type="EMBL" id="BGOW01000003">
    <property type="protein sequence ID" value="GBL44812.1"/>
    <property type="molecule type" value="Genomic_DNA"/>
</dbReference>
<dbReference type="RefSeq" id="WP_124703655.1">
    <property type="nucleotide sequence ID" value="NZ_BGOW01000003.1"/>
</dbReference>
<reference evidence="1 2" key="1">
    <citation type="journal article" date="2019" name="Front. Microbiol.">
        <title>Genomes of Neutrophilic Sulfur-Oxidizing Chemolithoautotrophs Representing 9 Proteobacterial Species From 8 Genera.</title>
        <authorList>
            <person name="Watanabe T."/>
            <person name="Kojima H."/>
            <person name="Umezawa K."/>
            <person name="Hori C."/>
            <person name="Takasuka T.E."/>
            <person name="Kato Y."/>
            <person name="Fukui M."/>
        </authorList>
    </citation>
    <scope>NUCLEOTIDE SEQUENCE [LARGE SCALE GENOMIC DNA]</scope>
    <source>
        <strain evidence="1 2">TTN</strain>
    </source>
</reference>
<sequence>MEFFATTIIPASAADLQRRLTISELPHWCASVEKVLSDAKSSGEIYCVWGTFHTHREDLSHGVRFSLPGCPNALQWTVTTGHLPNPQHTVIHLTINRTGQDQDFIDSIQQFVDDWKTGLEAHW</sequence>
<dbReference type="AlphaFoldDB" id="A0A401JAW8"/>
<gene>
    <name evidence="1" type="ORF">SFMTTN_0613</name>
</gene>
<protein>
    <submittedName>
        <fullName evidence="1">Uncharacterized protein</fullName>
    </submittedName>
</protein>
<accession>A0A401JAW8</accession>